<name>A0ABU5K9B4_9ACTN</name>
<dbReference type="Proteomes" id="UP001291999">
    <property type="component" value="Unassembled WGS sequence"/>
</dbReference>
<evidence type="ECO:0000256" key="1">
    <source>
        <dbReference type="SAM" id="MobiDB-lite"/>
    </source>
</evidence>
<proteinExistence type="predicted"/>
<dbReference type="EMBL" id="JAXQPW010000001">
    <property type="protein sequence ID" value="MDZ5661403.1"/>
    <property type="molecule type" value="Genomic_DNA"/>
</dbReference>
<accession>A0ABU5K9B4</accession>
<evidence type="ECO:0000313" key="3">
    <source>
        <dbReference type="Proteomes" id="UP001291999"/>
    </source>
</evidence>
<feature type="compositionally biased region" description="Basic residues" evidence="1">
    <location>
        <begin position="95"/>
        <end position="105"/>
    </location>
</feature>
<evidence type="ECO:0000313" key="2">
    <source>
        <dbReference type="EMBL" id="MDZ5661403.1"/>
    </source>
</evidence>
<keyword evidence="3" id="KW-1185">Reference proteome</keyword>
<sequence>MFPTRHAVQRYQQRVAPVAAAEAFRRLSELADNSRTRATPRWWTPVEPAPGLLFAYPANEPGVCLLLRDGAILTVFERGQCRAWATADAMSQPPHGRRAQRRNPYRRPSAGSRELRAA</sequence>
<gene>
    <name evidence="2" type="ORF">SFC79_06455</name>
</gene>
<reference evidence="2 3" key="1">
    <citation type="submission" date="2023-11" db="EMBL/GenBank/DDBJ databases">
        <title>Novel species in genus Nocardioides.</title>
        <authorList>
            <person name="Zhou H."/>
        </authorList>
    </citation>
    <scope>NUCLEOTIDE SEQUENCE [LARGE SCALE GENOMIC DNA]</scope>
    <source>
        <strain evidence="2 3">S-58</strain>
    </source>
</reference>
<comment type="caution">
    <text evidence="2">The sequence shown here is derived from an EMBL/GenBank/DDBJ whole genome shotgun (WGS) entry which is preliminary data.</text>
</comment>
<feature type="region of interest" description="Disordered" evidence="1">
    <location>
        <begin position="86"/>
        <end position="118"/>
    </location>
</feature>
<protein>
    <submittedName>
        <fullName evidence="2">Uncharacterized protein</fullName>
    </submittedName>
</protein>
<organism evidence="2 3">
    <name type="scientific">Nocardioides renjunii</name>
    <dbReference type="NCBI Taxonomy" id="3095075"/>
    <lineage>
        <taxon>Bacteria</taxon>
        <taxon>Bacillati</taxon>
        <taxon>Actinomycetota</taxon>
        <taxon>Actinomycetes</taxon>
        <taxon>Propionibacteriales</taxon>
        <taxon>Nocardioidaceae</taxon>
        <taxon>Nocardioides</taxon>
    </lineage>
</organism>
<dbReference type="RefSeq" id="WP_322423686.1">
    <property type="nucleotide sequence ID" value="NZ_JAXQPW010000001.1"/>
</dbReference>